<dbReference type="EMBL" id="FQVU01000002">
    <property type="protein sequence ID" value="SHG25817.1"/>
    <property type="molecule type" value="Genomic_DNA"/>
</dbReference>
<dbReference type="AlphaFoldDB" id="A0A1M5IC50"/>
<dbReference type="GO" id="GO:0016627">
    <property type="term" value="F:oxidoreductase activity, acting on the CH-CH group of donors"/>
    <property type="evidence" value="ECO:0007669"/>
    <property type="project" value="TreeGrafter"/>
</dbReference>
<feature type="domain" description="Pyridoxamine 5'-phosphate oxidase N-terminal" evidence="2">
    <location>
        <begin position="2"/>
        <end position="119"/>
    </location>
</feature>
<dbReference type="InterPro" id="IPR012349">
    <property type="entry name" value="Split_barrel_FMN-bd"/>
</dbReference>
<dbReference type="GO" id="GO:0005829">
    <property type="term" value="C:cytosol"/>
    <property type="evidence" value="ECO:0007669"/>
    <property type="project" value="TreeGrafter"/>
</dbReference>
<dbReference type="Pfam" id="PF01243">
    <property type="entry name" value="PNPOx_N"/>
    <property type="match status" value="1"/>
</dbReference>
<keyword evidence="1" id="KW-0560">Oxidoreductase</keyword>
<organism evidence="3 4">
    <name type="scientific">Jatrophihabitans endophyticus</name>
    <dbReference type="NCBI Taxonomy" id="1206085"/>
    <lineage>
        <taxon>Bacteria</taxon>
        <taxon>Bacillati</taxon>
        <taxon>Actinomycetota</taxon>
        <taxon>Actinomycetes</taxon>
        <taxon>Jatrophihabitantales</taxon>
        <taxon>Jatrophihabitantaceae</taxon>
        <taxon>Jatrophihabitans</taxon>
    </lineage>
</organism>
<dbReference type="InterPro" id="IPR019920">
    <property type="entry name" value="F420-binding_dom_put"/>
</dbReference>
<dbReference type="Gene3D" id="2.30.110.10">
    <property type="entry name" value="Electron Transport, Fmn-binding Protein, Chain A"/>
    <property type="match status" value="1"/>
</dbReference>
<dbReference type="PANTHER" id="PTHR35176:SF1">
    <property type="entry name" value="F420H(2)-DEPENDENT BILIVERDIN REDUCTASE"/>
    <property type="match status" value="1"/>
</dbReference>
<dbReference type="InterPro" id="IPR052019">
    <property type="entry name" value="F420H2_bilvrd_red/Heme_oxyg"/>
</dbReference>
<evidence type="ECO:0000256" key="1">
    <source>
        <dbReference type="ARBA" id="ARBA00023002"/>
    </source>
</evidence>
<dbReference type="PANTHER" id="PTHR35176">
    <property type="entry name" value="HEME OXYGENASE HI_0854-RELATED"/>
    <property type="match status" value="1"/>
</dbReference>
<evidence type="ECO:0000259" key="2">
    <source>
        <dbReference type="Pfam" id="PF01243"/>
    </source>
</evidence>
<dbReference type="NCBIfam" id="TIGR03618">
    <property type="entry name" value="Rv1155_F420"/>
    <property type="match status" value="1"/>
</dbReference>
<evidence type="ECO:0000313" key="3">
    <source>
        <dbReference type="EMBL" id="SHG25817.1"/>
    </source>
</evidence>
<evidence type="ECO:0000313" key="4">
    <source>
        <dbReference type="Proteomes" id="UP000186132"/>
    </source>
</evidence>
<dbReference type="Proteomes" id="UP000186132">
    <property type="component" value="Unassembled WGS sequence"/>
</dbReference>
<proteinExistence type="predicted"/>
<protein>
    <submittedName>
        <fullName evidence="3">PPOX class probable F420-dependent enzyme</fullName>
    </submittedName>
</protein>
<keyword evidence="4" id="KW-1185">Reference proteome</keyword>
<dbReference type="SUPFAM" id="SSF50475">
    <property type="entry name" value="FMN-binding split barrel"/>
    <property type="match status" value="1"/>
</dbReference>
<reference evidence="3 4" key="1">
    <citation type="submission" date="2016-11" db="EMBL/GenBank/DDBJ databases">
        <authorList>
            <person name="Jaros S."/>
            <person name="Januszkiewicz K."/>
            <person name="Wedrychowicz H."/>
        </authorList>
    </citation>
    <scope>NUCLEOTIDE SEQUENCE [LARGE SCALE GENOMIC DNA]</scope>
    <source>
        <strain evidence="3 4">DSM 45627</strain>
    </source>
</reference>
<name>A0A1M5IC50_9ACTN</name>
<dbReference type="GO" id="GO:0070967">
    <property type="term" value="F:coenzyme F420 binding"/>
    <property type="evidence" value="ECO:0007669"/>
    <property type="project" value="TreeGrafter"/>
</dbReference>
<accession>A0A1M5IC50</accession>
<dbReference type="STRING" id="1206085.SAMN05443575_1841"/>
<gene>
    <name evidence="3" type="ORF">SAMN05443575_1841</name>
</gene>
<sequence>MSDEGLAFVAARHLATLTTLRRDGTPHVTPVGFTWDADTAVARVICSGTSQKARNVAQRGLAALCQVEGRRWLTWEGTATLRDEAERVRDAERRYAQRYRVPRENPRRVVLEIAVTRVLGSAALLAPPR</sequence>
<dbReference type="InterPro" id="IPR011576">
    <property type="entry name" value="Pyridox_Oxase_N"/>
</dbReference>